<dbReference type="Pfam" id="PF04622">
    <property type="entry name" value="ERG2_Sigma1R"/>
    <property type="match status" value="1"/>
</dbReference>
<dbReference type="PANTHER" id="PTHR10868:SF1">
    <property type="entry name" value="SIGMA NON-OPIOID INTRACELLULAR RECEPTOR 1"/>
    <property type="match status" value="1"/>
</dbReference>
<comment type="caution">
    <text evidence="8">The sequence shown here is derived from an EMBL/GenBank/DDBJ whole genome shotgun (WGS) entry which is preliminary data.</text>
</comment>
<evidence type="ECO:0000256" key="3">
    <source>
        <dbReference type="ARBA" id="ARBA00022692"/>
    </source>
</evidence>
<dbReference type="InterPro" id="IPR023213">
    <property type="entry name" value="CAT-like_dom_sf"/>
</dbReference>
<keyword evidence="9" id="KW-1185">Reference proteome</keyword>
<protein>
    <recommendedName>
        <fullName evidence="10">C-8 sterol isomerase</fullName>
    </recommendedName>
</protein>
<evidence type="ECO:0000256" key="7">
    <source>
        <dbReference type="ARBA" id="ARBA00029435"/>
    </source>
</evidence>
<keyword evidence="5" id="KW-1133">Transmembrane helix</keyword>
<keyword evidence="6" id="KW-0472">Membrane</keyword>
<dbReference type="STRING" id="2316362.A0A4Q2DHV4"/>
<dbReference type="EMBL" id="SDEE01000209">
    <property type="protein sequence ID" value="RXW19319.1"/>
    <property type="molecule type" value="Genomic_DNA"/>
</dbReference>
<evidence type="ECO:0000256" key="5">
    <source>
        <dbReference type="ARBA" id="ARBA00022989"/>
    </source>
</evidence>
<dbReference type="InterPro" id="IPR006716">
    <property type="entry name" value="ERG2_sigma1_rcpt-like"/>
</dbReference>
<dbReference type="Proteomes" id="UP000290288">
    <property type="component" value="Unassembled WGS sequence"/>
</dbReference>
<comment type="similarity">
    <text evidence="2">Belongs to the ERG2 family.</text>
</comment>
<sequence>MSASPLEPFALFPLTAFDRLFERTTFVTGWLVEGFVDAQNLEAALRRMTDKWRMLAGRVQSIQEENVTKWYIRIPLGPLPSDYKAFALTTAMSELPLSTYTSIPIPQVSASLPPSMFIHQSTPRQYTAWESSQHPLTCWHLTYFPASANNGQAYTGIGFARSHGIFDGVGAAYVMRALVAELNGEAWVPPPLPAEGLNVNPLAQVLNEEEKRCEANPSKELQEYKGYSALGLSGFLKLIAWHLREKWWNGADRRIILLPKDAFAYLIDGVKDALRKEGKQADHITSGDILVAWACKTIYASEISPETRVHCSNLAAFRSLLAKEQTPSDPIASYTHNAFMPLPYPVLSVAEIRSSTLNDLTDLFATSRLCLSKDHIVAAYKLVKLPTLLFPSHPDAYDSLTVSNVSASRILESDWSATGAKRTLCGYRYQLTPTEVLFTNAIYIAGRLDDGSVVLDVALTKVRVALLEEESQWYVFDPETLHQVAKSALASSNDTAGAIQHIVSSLTETYPSSRIRLNTDVNEWMFNNAGGAMGAMYIIHASITEYLIIFGTPLGTEGHSGQHTADDYFYILEGEEWAFEPGQLKMARYGPGSVHHLPRGTVRQYKMHEGCFALEYARGWIPPMLPFGFADTFTSTLDFLTLYRTVRITLREMVRNLLIGKI</sequence>
<dbReference type="OrthoDB" id="21502at2759"/>
<dbReference type="GO" id="GO:0006696">
    <property type="term" value="P:ergosterol biosynthetic process"/>
    <property type="evidence" value="ECO:0007669"/>
    <property type="project" value="TreeGrafter"/>
</dbReference>
<comment type="pathway">
    <text evidence="7">Steroid metabolism; ergosterol biosynthesis.</text>
</comment>
<evidence type="ECO:0000313" key="8">
    <source>
        <dbReference type="EMBL" id="RXW19319.1"/>
    </source>
</evidence>
<dbReference type="GO" id="GO:0005789">
    <property type="term" value="C:endoplasmic reticulum membrane"/>
    <property type="evidence" value="ECO:0007669"/>
    <property type="project" value="UniProtKB-SubCell"/>
</dbReference>
<comment type="subcellular location">
    <subcellularLocation>
        <location evidence="1">Endoplasmic reticulum membrane</location>
    </subcellularLocation>
</comment>
<keyword evidence="3" id="KW-0812">Transmembrane</keyword>
<evidence type="ECO:0000256" key="2">
    <source>
        <dbReference type="ARBA" id="ARBA00007141"/>
    </source>
</evidence>
<evidence type="ECO:0000256" key="6">
    <source>
        <dbReference type="ARBA" id="ARBA00023136"/>
    </source>
</evidence>
<dbReference type="AlphaFoldDB" id="A0A4Q2DHV4"/>
<evidence type="ECO:0000313" key="9">
    <source>
        <dbReference type="Proteomes" id="UP000290288"/>
    </source>
</evidence>
<evidence type="ECO:0000256" key="4">
    <source>
        <dbReference type="ARBA" id="ARBA00022824"/>
    </source>
</evidence>
<dbReference type="SUPFAM" id="SSF51182">
    <property type="entry name" value="RmlC-like cupins"/>
    <property type="match status" value="1"/>
</dbReference>
<accession>A0A4Q2DHV4</accession>
<gene>
    <name evidence="8" type="ORF">EST38_g6543</name>
</gene>
<evidence type="ECO:0008006" key="10">
    <source>
        <dbReference type="Google" id="ProtNLM"/>
    </source>
</evidence>
<organism evidence="8 9">
    <name type="scientific">Candolleomyces aberdarensis</name>
    <dbReference type="NCBI Taxonomy" id="2316362"/>
    <lineage>
        <taxon>Eukaryota</taxon>
        <taxon>Fungi</taxon>
        <taxon>Dikarya</taxon>
        <taxon>Basidiomycota</taxon>
        <taxon>Agaricomycotina</taxon>
        <taxon>Agaricomycetes</taxon>
        <taxon>Agaricomycetidae</taxon>
        <taxon>Agaricales</taxon>
        <taxon>Agaricineae</taxon>
        <taxon>Psathyrellaceae</taxon>
        <taxon>Candolleomyces</taxon>
    </lineage>
</organism>
<dbReference type="Gene3D" id="3.30.559.10">
    <property type="entry name" value="Chloramphenicol acetyltransferase-like domain"/>
    <property type="match status" value="2"/>
</dbReference>
<dbReference type="PANTHER" id="PTHR10868">
    <property type="entry name" value="SIGMA 1-TYPE OPIOID RECEPTOR-RELATED"/>
    <property type="match status" value="1"/>
</dbReference>
<proteinExistence type="inferred from homology"/>
<dbReference type="InterPro" id="IPR011051">
    <property type="entry name" value="RmlC_Cupin_sf"/>
</dbReference>
<evidence type="ECO:0000256" key="1">
    <source>
        <dbReference type="ARBA" id="ARBA00004586"/>
    </source>
</evidence>
<name>A0A4Q2DHV4_9AGAR</name>
<keyword evidence="4" id="KW-0256">Endoplasmic reticulum</keyword>
<dbReference type="UniPathway" id="UPA00768"/>
<reference evidence="8 9" key="1">
    <citation type="submission" date="2019-01" db="EMBL/GenBank/DDBJ databases">
        <title>Draft genome sequence of Psathyrella aberdarensis IHI B618.</title>
        <authorList>
            <person name="Buettner E."/>
            <person name="Kellner H."/>
        </authorList>
    </citation>
    <scope>NUCLEOTIDE SEQUENCE [LARGE SCALE GENOMIC DNA]</scope>
    <source>
        <strain evidence="8 9">IHI B618</strain>
    </source>
</reference>